<keyword evidence="4" id="KW-1185">Reference proteome</keyword>
<proteinExistence type="predicted"/>
<sequence>MKSLFMAAALAATVTTGVGVALPAAEGAAGSVASTVVLVDGGGDVWTYSDTTIGYTPASRPDADVLRARISLGDHALNIRMSFDNLRRVATQWYRADVRTPDGTFRYVLEAKSGHWAGQMFRDVKGEWEPEASVGYSIDYFGDVVGLRLPYSTLGDPTWVQVRLRNDLGAPGGETFFTDNPSSHGERPSFTGRLGCP</sequence>
<name>A0A930VN54_9ACTN</name>
<dbReference type="RefSeq" id="WP_194697963.1">
    <property type="nucleotide sequence ID" value="NZ_JADKPO010000032.1"/>
</dbReference>
<protein>
    <submittedName>
        <fullName evidence="3">Uncharacterized protein</fullName>
    </submittedName>
</protein>
<keyword evidence="2" id="KW-0732">Signal</keyword>
<evidence type="ECO:0000313" key="3">
    <source>
        <dbReference type="EMBL" id="MBF4769818.1"/>
    </source>
</evidence>
<feature type="region of interest" description="Disordered" evidence="1">
    <location>
        <begin position="174"/>
        <end position="197"/>
    </location>
</feature>
<reference evidence="3" key="1">
    <citation type="submission" date="2020-11" db="EMBL/GenBank/DDBJ databases">
        <title>Nocardioides cynanchi sp. nov., isolated from soil of rhizosphere of Cynanchum wilfordii.</title>
        <authorList>
            <person name="Lee J.-S."/>
            <person name="Suh M.K."/>
            <person name="Kim J.-S."/>
        </authorList>
    </citation>
    <scope>NUCLEOTIDE SEQUENCE</scope>
    <source>
        <strain evidence="3">KCTC 19276</strain>
    </source>
</reference>
<feature type="signal peptide" evidence="2">
    <location>
        <begin position="1"/>
        <end position="21"/>
    </location>
</feature>
<evidence type="ECO:0000256" key="1">
    <source>
        <dbReference type="SAM" id="MobiDB-lite"/>
    </source>
</evidence>
<accession>A0A930VN54</accession>
<feature type="chain" id="PRO_5039697990" evidence="2">
    <location>
        <begin position="22"/>
        <end position="197"/>
    </location>
</feature>
<organism evidence="3 4">
    <name type="scientific">Nocardioides agariphilus</name>
    <dbReference type="NCBI Taxonomy" id="433664"/>
    <lineage>
        <taxon>Bacteria</taxon>
        <taxon>Bacillati</taxon>
        <taxon>Actinomycetota</taxon>
        <taxon>Actinomycetes</taxon>
        <taxon>Propionibacteriales</taxon>
        <taxon>Nocardioidaceae</taxon>
        <taxon>Nocardioides</taxon>
    </lineage>
</organism>
<dbReference type="Proteomes" id="UP000660668">
    <property type="component" value="Unassembled WGS sequence"/>
</dbReference>
<evidence type="ECO:0000313" key="4">
    <source>
        <dbReference type="Proteomes" id="UP000660668"/>
    </source>
</evidence>
<comment type="caution">
    <text evidence="3">The sequence shown here is derived from an EMBL/GenBank/DDBJ whole genome shotgun (WGS) entry which is preliminary data.</text>
</comment>
<gene>
    <name evidence="3" type="ORF">ISU10_18770</name>
</gene>
<evidence type="ECO:0000256" key="2">
    <source>
        <dbReference type="SAM" id="SignalP"/>
    </source>
</evidence>
<dbReference type="AlphaFoldDB" id="A0A930VN54"/>
<dbReference type="EMBL" id="JADKPO010000032">
    <property type="protein sequence ID" value="MBF4769818.1"/>
    <property type="molecule type" value="Genomic_DNA"/>
</dbReference>